<dbReference type="EMBL" id="BARU01000026">
    <property type="protein sequence ID" value="GAH25709.1"/>
    <property type="molecule type" value="Genomic_DNA"/>
</dbReference>
<reference evidence="4" key="1">
    <citation type="journal article" date="2014" name="Front. Microbiol.">
        <title>High frequency of phylogenetically diverse reductive dehalogenase-homologous genes in deep subseafloor sedimentary metagenomes.</title>
        <authorList>
            <person name="Kawai M."/>
            <person name="Futagami T."/>
            <person name="Toyoda A."/>
            <person name="Takaki Y."/>
            <person name="Nishi S."/>
            <person name="Hori S."/>
            <person name="Arai W."/>
            <person name="Tsubouchi T."/>
            <person name="Morono Y."/>
            <person name="Uchiyama I."/>
            <person name="Ito T."/>
            <person name="Fujiyama A."/>
            <person name="Inagaki F."/>
            <person name="Takami H."/>
        </authorList>
    </citation>
    <scope>NUCLEOTIDE SEQUENCE</scope>
    <source>
        <strain evidence="4">Expedition CK06-06</strain>
    </source>
</reference>
<proteinExistence type="predicted"/>
<dbReference type="Gene3D" id="3.40.50.620">
    <property type="entry name" value="HUPs"/>
    <property type="match status" value="1"/>
</dbReference>
<gene>
    <name evidence="4" type="ORF">S03H2_00221</name>
</gene>
<dbReference type="InterPro" id="IPR050385">
    <property type="entry name" value="Archaeal_FAD_synthase"/>
</dbReference>
<feature type="domain" description="Cytidyltransferase-like" evidence="3">
    <location>
        <begin position="19"/>
        <end position="114"/>
    </location>
</feature>
<evidence type="ECO:0000256" key="1">
    <source>
        <dbReference type="ARBA" id="ARBA00022679"/>
    </source>
</evidence>
<evidence type="ECO:0000259" key="3">
    <source>
        <dbReference type="Pfam" id="PF01467"/>
    </source>
</evidence>
<dbReference type="AlphaFoldDB" id="X1F8J0"/>
<organism evidence="4">
    <name type="scientific">marine sediment metagenome</name>
    <dbReference type="NCBI Taxonomy" id="412755"/>
    <lineage>
        <taxon>unclassified sequences</taxon>
        <taxon>metagenomes</taxon>
        <taxon>ecological metagenomes</taxon>
    </lineage>
</organism>
<dbReference type="NCBIfam" id="TIGR00125">
    <property type="entry name" value="cyt_tran_rel"/>
    <property type="match status" value="1"/>
</dbReference>
<accession>X1F8J0</accession>
<evidence type="ECO:0000313" key="4">
    <source>
        <dbReference type="EMBL" id="GAH25709.1"/>
    </source>
</evidence>
<keyword evidence="1" id="KW-0808">Transferase</keyword>
<evidence type="ECO:0000256" key="2">
    <source>
        <dbReference type="ARBA" id="ARBA00022695"/>
    </source>
</evidence>
<dbReference type="PANTHER" id="PTHR43793">
    <property type="entry name" value="FAD SYNTHASE"/>
    <property type="match status" value="1"/>
</dbReference>
<protein>
    <recommendedName>
        <fullName evidence="3">Cytidyltransferase-like domain-containing protein</fullName>
    </recommendedName>
</protein>
<dbReference type="PANTHER" id="PTHR43793:SF1">
    <property type="entry name" value="FAD SYNTHASE"/>
    <property type="match status" value="1"/>
</dbReference>
<comment type="caution">
    <text evidence="4">The sequence shown here is derived from an EMBL/GenBank/DDBJ whole genome shotgun (WGS) entry which is preliminary data.</text>
</comment>
<dbReference type="InterPro" id="IPR014729">
    <property type="entry name" value="Rossmann-like_a/b/a_fold"/>
</dbReference>
<dbReference type="Pfam" id="PF01467">
    <property type="entry name" value="CTP_transf_like"/>
    <property type="match status" value="1"/>
</dbReference>
<keyword evidence="2" id="KW-0548">Nucleotidyltransferase</keyword>
<dbReference type="GO" id="GO:0016779">
    <property type="term" value="F:nucleotidyltransferase activity"/>
    <property type="evidence" value="ECO:0007669"/>
    <property type="project" value="UniProtKB-KW"/>
</dbReference>
<dbReference type="InterPro" id="IPR004821">
    <property type="entry name" value="Cyt_trans-like"/>
</dbReference>
<name>X1F8J0_9ZZZZ</name>
<dbReference type="SUPFAM" id="SSF52374">
    <property type="entry name" value="Nucleotidylyl transferase"/>
    <property type="match status" value="1"/>
</dbReference>
<sequence>MAGVPVVNLKVGYVFVVADLFHAGQLRHLRMAKKLCDFLIVGILSNEAVASYKRETIMPFDERVDLINALDFVDMVVRQDDRDPTETLKRLTEDGWHIDLLIHADDWSEIPGSDYIKSIGGRVARTPYGTSLTSTTKIIEKIRGKKE</sequence>